<reference evidence="2 3" key="1">
    <citation type="submission" date="2019-05" db="EMBL/GenBank/DDBJ databases">
        <title>Another draft genome of Portunus trituberculatus and its Hox gene families provides insights of decapod evolution.</title>
        <authorList>
            <person name="Jeong J.-H."/>
            <person name="Song I."/>
            <person name="Kim S."/>
            <person name="Choi T."/>
            <person name="Kim D."/>
            <person name="Ryu S."/>
            <person name="Kim W."/>
        </authorList>
    </citation>
    <scope>NUCLEOTIDE SEQUENCE [LARGE SCALE GENOMIC DNA]</scope>
    <source>
        <tissue evidence="2">Muscle</tissue>
    </source>
</reference>
<protein>
    <submittedName>
        <fullName evidence="2">Uncharacterized protein</fullName>
    </submittedName>
</protein>
<gene>
    <name evidence="2" type="ORF">E2C01_029680</name>
</gene>
<keyword evidence="3" id="KW-1185">Reference proteome</keyword>
<dbReference type="Proteomes" id="UP000324222">
    <property type="component" value="Unassembled WGS sequence"/>
</dbReference>
<accession>A0A5B7ENK5</accession>
<comment type="caution">
    <text evidence="2">The sequence shown here is derived from an EMBL/GenBank/DDBJ whole genome shotgun (WGS) entry which is preliminary data.</text>
</comment>
<organism evidence="2 3">
    <name type="scientific">Portunus trituberculatus</name>
    <name type="common">Swimming crab</name>
    <name type="synonym">Neptunus trituberculatus</name>
    <dbReference type="NCBI Taxonomy" id="210409"/>
    <lineage>
        <taxon>Eukaryota</taxon>
        <taxon>Metazoa</taxon>
        <taxon>Ecdysozoa</taxon>
        <taxon>Arthropoda</taxon>
        <taxon>Crustacea</taxon>
        <taxon>Multicrustacea</taxon>
        <taxon>Malacostraca</taxon>
        <taxon>Eumalacostraca</taxon>
        <taxon>Eucarida</taxon>
        <taxon>Decapoda</taxon>
        <taxon>Pleocyemata</taxon>
        <taxon>Brachyura</taxon>
        <taxon>Eubrachyura</taxon>
        <taxon>Portunoidea</taxon>
        <taxon>Portunidae</taxon>
        <taxon>Portuninae</taxon>
        <taxon>Portunus</taxon>
    </lineage>
</organism>
<sequence length="220" mass="24196">MEWETPWPPPLRFLSMHLYVPASPGCTSAMIRSYLEVLPGLSGPMSKPSTTEALQGSTAPSEDSTLMSHSPSPVTESGHQVSPVTTHRGVIVAHNIGVSIFLPLGVGEATVQLLQLQIASLNKNSPTGREGLASTQHDGYWNCRRDSVEELMRETLSSHDWRGSSNKYWRGPVIGQWTASVFSRTRFINSLFSSRAKHRPSCVLLHRAEVMSKAHTFACN</sequence>
<dbReference type="AlphaFoldDB" id="A0A5B7ENK5"/>
<feature type="region of interest" description="Disordered" evidence="1">
    <location>
        <begin position="46"/>
        <end position="82"/>
    </location>
</feature>
<proteinExistence type="predicted"/>
<evidence type="ECO:0000313" key="3">
    <source>
        <dbReference type="Proteomes" id="UP000324222"/>
    </source>
</evidence>
<name>A0A5B7ENK5_PORTR</name>
<evidence type="ECO:0000256" key="1">
    <source>
        <dbReference type="SAM" id="MobiDB-lite"/>
    </source>
</evidence>
<feature type="compositionally biased region" description="Polar residues" evidence="1">
    <location>
        <begin position="47"/>
        <end position="82"/>
    </location>
</feature>
<evidence type="ECO:0000313" key="2">
    <source>
        <dbReference type="EMBL" id="MPC36230.1"/>
    </source>
</evidence>
<dbReference type="EMBL" id="VSRR010003455">
    <property type="protein sequence ID" value="MPC36230.1"/>
    <property type="molecule type" value="Genomic_DNA"/>
</dbReference>